<dbReference type="Proteomes" id="UP000186878">
    <property type="component" value="Unassembled WGS sequence"/>
</dbReference>
<accession>A0A1Q8SXQ3</accession>
<proteinExistence type="predicted"/>
<dbReference type="InterPro" id="IPR003812">
    <property type="entry name" value="Fido"/>
</dbReference>
<dbReference type="PROSITE" id="PS51459">
    <property type="entry name" value="FIDO"/>
    <property type="match status" value="1"/>
</dbReference>
<evidence type="ECO:0000256" key="2">
    <source>
        <dbReference type="ARBA" id="ARBA00022695"/>
    </source>
</evidence>
<dbReference type="GO" id="GO:0070733">
    <property type="term" value="F:AMPylase activity"/>
    <property type="evidence" value="ECO:0007669"/>
    <property type="project" value="UniProtKB-EC"/>
</dbReference>
<dbReference type="NCBIfam" id="NF007672">
    <property type="entry name" value="PRK10347.1"/>
    <property type="match status" value="1"/>
</dbReference>
<dbReference type="PANTHER" id="PTHR39560:SF1">
    <property type="entry name" value="PROTEIN ADENYLYLTRANSFERASE FIC-RELATED"/>
    <property type="match status" value="1"/>
</dbReference>
<dbReference type="EMBL" id="MSDO01000001">
    <property type="protein sequence ID" value="OLO06203.1"/>
    <property type="molecule type" value="Genomic_DNA"/>
</dbReference>
<dbReference type="InterPro" id="IPR036597">
    <property type="entry name" value="Fido-like_dom_sf"/>
</dbReference>
<comment type="caution">
    <text evidence="9">The sequence shown here is derived from an EMBL/GenBank/DDBJ whole genome shotgun (WGS) entry which is preliminary data.</text>
</comment>
<evidence type="ECO:0000256" key="4">
    <source>
        <dbReference type="ARBA" id="ARBA00022840"/>
    </source>
</evidence>
<dbReference type="OrthoDB" id="9807853at2"/>
<dbReference type="GO" id="GO:0005524">
    <property type="term" value="F:ATP binding"/>
    <property type="evidence" value="ECO:0007669"/>
    <property type="project" value="UniProtKB-KW"/>
</dbReference>
<evidence type="ECO:0000256" key="7">
    <source>
        <dbReference type="ARBA" id="ARBA00048696"/>
    </source>
</evidence>
<keyword evidence="10" id="KW-1185">Reference proteome</keyword>
<gene>
    <name evidence="9" type="ORF">BTW07_01545</name>
</gene>
<dbReference type="AlphaFoldDB" id="A0A1Q8SXQ3"/>
<dbReference type="SUPFAM" id="SSF140931">
    <property type="entry name" value="Fic-like"/>
    <property type="match status" value="1"/>
</dbReference>
<evidence type="ECO:0000256" key="3">
    <source>
        <dbReference type="ARBA" id="ARBA00022741"/>
    </source>
</evidence>
<reference evidence="9 10" key="1">
    <citation type="submission" date="2016-12" db="EMBL/GenBank/DDBJ databases">
        <title>Draft genome sequences of strains Salinicola socius SMB35, Salinicola sp. MH3R3-1 and Chromohalobacter sp. SMB17 from the Verkhnekamsk potash mining region of Russia.</title>
        <authorList>
            <person name="Mavrodi D.V."/>
            <person name="Olsson B.E."/>
            <person name="Korsakova E.S."/>
            <person name="Pyankova A."/>
            <person name="Mavrodi O.V."/>
            <person name="Plotnikova E.G."/>
        </authorList>
    </citation>
    <scope>NUCLEOTIDE SEQUENCE [LARGE SCALE GENOMIC DNA]</scope>
    <source>
        <strain evidence="9 10">SMB35</strain>
    </source>
</reference>
<organism evidence="9 10">
    <name type="scientific">Salinicola socius</name>
    <dbReference type="NCBI Taxonomy" id="404433"/>
    <lineage>
        <taxon>Bacteria</taxon>
        <taxon>Pseudomonadati</taxon>
        <taxon>Pseudomonadota</taxon>
        <taxon>Gammaproteobacteria</taxon>
        <taxon>Oceanospirillales</taxon>
        <taxon>Halomonadaceae</taxon>
        <taxon>Salinicola</taxon>
    </lineage>
</organism>
<evidence type="ECO:0000256" key="6">
    <source>
        <dbReference type="ARBA" id="ARBA00047939"/>
    </source>
</evidence>
<evidence type="ECO:0000256" key="5">
    <source>
        <dbReference type="ARBA" id="ARBA00034531"/>
    </source>
</evidence>
<comment type="catalytic activity">
    <reaction evidence="6">
        <text>L-threonyl-[protein] + ATP = 3-O-(5'-adenylyl)-L-threonyl-[protein] + diphosphate</text>
        <dbReference type="Rhea" id="RHEA:54292"/>
        <dbReference type="Rhea" id="RHEA-COMP:11060"/>
        <dbReference type="Rhea" id="RHEA-COMP:13847"/>
        <dbReference type="ChEBI" id="CHEBI:30013"/>
        <dbReference type="ChEBI" id="CHEBI:30616"/>
        <dbReference type="ChEBI" id="CHEBI:33019"/>
        <dbReference type="ChEBI" id="CHEBI:138113"/>
        <dbReference type="EC" id="2.7.7.108"/>
    </reaction>
</comment>
<name>A0A1Q8SXQ3_9GAMM</name>
<keyword evidence="4" id="KW-0067">ATP-binding</keyword>
<evidence type="ECO:0000313" key="9">
    <source>
        <dbReference type="EMBL" id="OLO06203.1"/>
    </source>
</evidence>
<sequence length="203" mass="23127">MDKYGAGQDPYCYEGTTILRNLLGIGDDPTLEAAERELTVLAAETIQFAPPPYDLGYLKRLHHQLFADLYPWAGELRTIDITKGETRFCNVQRIEPEAGKLFTRLAQEQEFTNLSRGPLVSAIAEFYGDLNVIHPFREGNGRAQRLLFEHLVINVGYEISWDGIQREEWLHANIAAYHCDYEAMTIIFDKCIGRPLDELPPDP</sequence>
<keyword evidence="2" id="KW-0548">Nucleotidyltransferase</keyword>
<keyword evidence="1" id="KW-0808">Transferase</keyword>
<dbReference type="GO" id="GO:0051302">
    <property type="term" value="P:regulation of cell division"/>
    <property type="evidence" value="ECO:0007669"/>
    <property type="project" value="TreeGrafter"/>
</dbReference>
<evidence type="ECO:0000259" key="8">
    <source>
        <dbReference type="PROSITE" id="PS51459"/>
    </source>
</evidence>
<keyword evidence="3" id="KW-0547">Nucleotide-binding</keyword>
<dbReference type="Gene3D" id="1.10.3290.10">
    <property type="entry name" value="Fido-like domain"/>
    <property type="match status" value="1"/>
</dbReference>
<feature type="domain" description="Fido" evidence="8">
    <location>
        <begin position="53"/>
        <end position="190"/>
    </location>
</feature>
<dbReference type="PANTHER" id="PTHR39560">
    <property type="entry name" value="PROTEIN ADENYLYLTRANSFERASE FIC-RELATED"/>
    <property type="match status" value="1"/>
</dbReference>
<dbReference type="RefSeq" id="WP_075568372.1">
    <property type="nucleotide sequence ID" value="NZ_MSDO01000001.1"/>
</dbReference>
<comment type="catalytic activity">
    <reaction evidence="7">
        <text>L-tyrosyl-[protein] + ATP = O-(5'-adenylyl)-L-tyrosyl-[protein] + diphosphate</text>
        <dbReference type="Rhea" id="RHEA:54288"/>
        <dbReference type="Rhea" id="RHEA-COMP:10136"/>
        <dbReference type="Rhea" id="RHEA-COMP:13846"/>
        <dbReference type="ChEBI" id="CHEBI:30616"/>
        <dbReference type="ChEBI" id="CHEBI:33019"/>
        <dbReference type="ChEBI" id="CHEBI:46858"/>
        <dbReference type="ChEBI" id="CHEBI:83624"/>
        <dbReference type="EC" id="2.7.7.108"/>
    </reaction>
</comment>
<dbReference type="Pfam" id="PF02661">
    <property type="entry name" value="Fic"/>
    <property type="match status" value="1"/>
</dbReference>
<evidence type="ECO:0000313" key="10">
    <source>
        <dbReference type="Proteomes" id="UP000186878"/>
    </source>
</evidence>
<protein>
    <recommendedName>
        <fullName evidence="5">protein adenylyltransferase</fullName>
        <ecNumber evidence="5">2.7.7.108</ecNumber>
    </recommendedName>
</protein>
<dbReference type="STRING" id="404433.BTW07_01545"/>
<dbReference type="EC" id="2.7.7.108" evidence="5"/>
<evidence type="ECO:0000256" key="1">
    <source>
        <dbReference type="ARBA" id="ARBA00022679"/>
    </source>
</evidence>